<feature type="domain" description="MobA-like NTP transferase" evidence="2">
    <location>
        <begin position="10"/>
        <end position="164"/>
    </location>
</feature>
<keyword evidence="1" id="KW-0460">Magnesium</keyword>
<gene>
    <name evidence="3" type="ORF">FHR23_002532</name>
</gene>
<dbReference type="EC" id="2.7.7.76" evidence="3"/>
<dbReference type="EMBL" id="JACIJI010000005">
    <property type="protein sequence ID" value="MBB5719584.1"/>
    <property type="molecule type" value="Genomic_DNA"/>
</dbReference>
<dbReference type="CDD" id="cd04182">
    <property type="entry name" value="GT_2_like_f"/>
    <property type="match status" value="1"/>
</dbReference>
<accession>A0A840Z1G9</accession>
<dbReference type="AlphaFoldDB" id="A0A840Z1G9"/>
<keyword evidence="4" id="KW-1185">Reference proteome</keyword>
<organism evidence="3 4">
    <name type="scientific">Stakelama sediminis</name>
    <dbReference type="NCBI Taxonomy" id="463200"/>
    <lineage>
        <taxon>Bacteria</taxon>
        <taxon>Pseudomonadati</taxon>
        <taxon>Pseudomonadota</taxon>
        <taxon>Alphaproteobacteria</taxon>
        <taxon>Sphingomonadales</taxon>
        <taxon>Sphingomonadaceae</taxon>
        <taxon>Stakelama</taxon>
    </lineage>
</organism>
<evidence type="ECO:0000313" key="3">
    <source>
        <dbReference type="EMBL" id="MBB5719584.1"/>
    </source>
</evidence>
<keyword evidence="3" id="KW-0808">Transferase</keyword>
<dbReference type="PANTHER" id="PTHR43777">
    <property type="entry name" value="MOLYBDENUM COFACTOR CYTIDYLYLTRANSFERASE"/>
    <property type="match status" value="1"/>
</dbReference>
<sequence>MTRAEDTALVLLAAGASRRFGAGDKLIAPFDGKPLGLHAVAALASIPFAIRIAVVSGTALDLAAHGFHCVPNHRQADGLAHSIGLGVQAAREAGVQAVLIALADMPRITAAHVGHLLAEADGPDAVVASSNGEVAMPPVLFGRRHFDALSGRTGDAGPRALIRTGKSIIAAAGELADVDTPEDLARLTYA</sequence>
<dbReference type="Pfam" id="PF12804">
    <property type="entry name" value="NTP_transf_3"/>
    <property type="match status" value="1"/>
</dbReference>
<name>A0A840Z1G9_9SPHN</name>
<dbReference type="GO" id="GO:0061602">
    <property type="term" value="F:molybdenum cofactor cytidylyltransferase activity"/>
    <property type="evidence" value="ECO:0007669"/>
    <property type="project" value="UniProtKB-EC"/>
</dbReference>
<dbReference type="RefSeq" id="WP_184004487.1">
    <property type="nucleotide sequence ID" value="NZ_BAABIF010000030.1"/>
</dbReference>
<dbReference type="Proteomes" id="UP000554342">
    <property type="component" value="Unassembled WGS sequence"/>
</dbReference>
<protein>
    <submittedName>
        <fullName evidence="3">Molybdenum cofactor cytidylyltransferase</fullName>
        <ecNumber evidence="3">2.7.7.76</ecNumber>
    </submittedName>
</protein>
<dbReference type="SUPFAM" id="SSF53448">
    <property type="entry name" value="Nucleotide-diphospho-sugar transferases"/>
    <property type="match status" value="1"/>
</dbReference>
<proteinExistence type="predicted"/>
<evidence type="ECO:0000259" key="2">
    <source>
        <dbReference type="Pfam" id="PF12804"/>
    </source>
</evidence>
<dbReference type="InterPro" id="IPR025877">
    <property type="entry name" value="MobA-like_NTP_Trfase"/>
</dbReference>
<dbReference type="PANTHER" id="PTHR43777:SF1">
    <property type="entry name" value="MOLYBDENUM COFACTOR CYTIDYLYLTRANSFERASE"/>
    <property type="match status" value="1"/>
</dbReference>
<dbReference type="InterPro" id="IPR029044">
    <property type="entry name" value="Nucleotide-diphossugar_trans"/>
</dbReference>
<dbReference type="Gene3D" id="3.90.550.10">
    <property type="entry name" value="Spore Coat Polysaccharide Biosynthesis Protein SpsA, Chain A"/>
    <property type="match status" value="1"/>
</dbReference>
<reference evidence="3 4" key="1">
    <citation type="submission" date="2020-08" db="EMBL/GenBank/DDBJ databases">
        <title>Genomic Encyclopedia of Type Strains, Phase IV (KMG-IV): sequencing the most valuable type-strain genomes for metagenomic binning, comparative biology and taxonomic classification.</title>
        <authorList>
            <person name="Goeker M."/>
        </authorList>
    </citation>
    <scope>NUCLEOTIDE SEQUENCE [LARGE SCALE GENOMIC DNA]</scope>
    <source>
        <strain evidence="3 4">DSM 27203</strain>
    </source>
</reference>
<keyword evidence="3" id="KW-0548">Nucleotidyltransferase</keyword>
<evidence type="ECO:0000256" key="1">
    <source>
        <dbReference type="ARBA" id="ARBA00022842"/>
    </source>
</evidence>
<evidence type="ECO:0000313" key="4">
    <source>
        <dbReference type="Proteomes" id="UP000554342"/>
    </source>
</evidence>
<comment type="caution">
    <text evidence="3">The sequence shown here is derived from an EMBL/GenBank/DDBJ whole genome shotgun (WGS) entry which is preliminary data.</text>
</comment>